<comment type="similarity">
    <text evidence="1">Belongs to the AHA1 family.</text>
</comment>
<reference evidence="3 4" key="1">
    <citation type="submission" date="2016-07" db="EMBL/GenBank/DDBJ databases">
        <title>Pervasive Adenine N6-methylation of Active Genes in Fungi.</title>
        <authorList>
            <consortium name="DOE Joint Genome Institute"/>
            <person name="Mondo S.J."/>
            <person name="Dannebaum R.O."/>
            <person name="Kuo R.C."/>
            <person name="Labutti K."/>
            <person name="Haridas S."/>
            <person name="Kuo A."/>
            <person name="Salamov A."/>
            <person name="Ahrendt S.R."/>
            <person name="Lipzen A."/>
            <person name="Sullivan W."/>
            <person name="Andreopoulos W.B."/>
            <person name="Clum A."/>
            <person name="Lindquist E."/>
            <person name="Daum C."/>
            <person name="Ramamoorthy G.K."/>
            <person name="Gryganskyi A."/>
            <person name="Culley D."/>
            <person name="Magnuson J.K."/>
            <person name="James T.Y."/>
            <person name="O'Malley M.A."/>
            <person name="Stajich J.E."/>
            <person name="Spatafora J.W."/>
            <person name="Visel A."/>
            <person name="Grigoriev I.V."/>
        </authorList>
    </citation>
    <scope>NUCLEOTIDE SEQUENCE [LARGE SCALE GENOMIC DNA]</scope>
    <source>
        <strain evidence="3 4">NRRL 2496</strain>
    </source>
</reference>
<feature type="domain" description="Activator of Hsp90 ATPase AHSA1-like N-terminal" evidence="2">
    <location>
        <begin position="14"/>
        <end position="146"/>
    </location>
</feature>
<name>A0A1X2H096_SYNRA</name>
<dbReference type="InParanoid" id="A0A1X2H096"/>
<dbReference type="GO" id="GO:0006457">
    <property type="term" value="P:protein folding"/>
    <property type="evidence" value="ECO:0007669"/>
    <property type="project" value="TreeGrafter"/>
</dbReference>
<dbReference type="Pfam" id="PF09229">
    <property type="entry name" value="Aha1_N"/>
    <property type="match status" value="1"/>
</dbReference>
<dbReference type="GO" id="GO:0005829">
    <property type="term" value="C:cytosol"/>
    <property type="evidence" value="ECO:0007669"/>
    <property type="project" value="TreeGrafter"/>
</dbReference>
<evidence type="ECO:0000313" key="3">
    <source>
        <dbReference type="EMBL" id="ORY90501.1"/>
    </source>
</evidence>
<dbReference type="Proteomes" id="UP000242180">
    <property type="component" value="Unassembled WGS sequence"/>
</dbReference>
<dbReference type="PANTHER" id="PTHR13009">
    <property type="entry name" value="HEAT SHOCK PROTEIN 90 HSP90 CO-CHAPERONE AHA-1"/>
    <property type="match status" value="1"/>
</dbReference>
<dbReference type="InterPro" id="IPR036338">
    <property type="entry name" value="Aha1"/>
</dbReference>
<sequence>MSNWKNVNNWHWVNKNCLSWAKTYFNEQLVGLEASKDEASVKIVSVDECTGDCDLNQRKGKIITIYDLVLKLTFEGQLAEGTQVKGSISVPEVAHDFDEDDYVFDIKIDNETSETQALKPMIRKQLTPAIVKVFGSFANDMIKKHAPDVYIDPAELGTPAAPREAVPTQAAGASA</sequence>
<dbReference type="OMA" id="NGWHWEE"/>
<keyword evidence="4" id="KW-1185">Reference proteome</keyword>
<dbReference type="EMBL" id="MCGN01000012">
    <property type="protein sequence ID" value="ORY90501.1"/>
    <property type="molecule type" value="Genomic_DNA"/>
</dbReference>
<gene>
    <name evidence="3" type="ORF">BCR43DRAFT_499405</name>
</gene>
<dbReference type="STRING" id="13706.A0A1X2H096"/>
<evidence type="ECO:0000259" key="2">
    <source>
        <dbReference type="SMART" id="SM01000"/>
    </source>
</evidence>
<accession>A0A1X2H096</accession>
<organism evidence="3 4">
    <name type="scientific">Syncephalastrum racemosum</name>
    <name type="common">Filamentous fungus</name>
    <dbReference type="NCBI Taxonomy" id="13706"/>
    <lineage>
        <taxon>Eukaryota</taxon>
        <taxon>Fungi</taxon>
        <taxon>Fungi incertae sedis</taxon>
        <taxon>Mucoromycota</taxon>
        <taxon>Mucoromycotina</taxon>
        <taxon>Mucoromycetes</taxon>
        <taxon>Mucorales</taxon>
        <taxon>Syncephalastraceae</taxon>
        <taxon>Syncephalastrum</taxon>
    </lineage>
</organism>
<dbReference type="PANTHER" id="PTHR13009:SF22">
    <property type="entry name" value="LD43819P"/>
    <property type="match status" value="1"/>
</dbReference>
<dbReference type="SUPFAM" id="SSF103111">
    <property type="entry name" value="Activator of Hsp90 ATPase, Aha1"/>
    <property type="match status" value="1"/>
</dbReference>
<evidence type="ECO:0000256" key="1">
    <source>
        <dbReference type="ARBA" id="ARBA00006817"/>
    </source>
</evidence>
<protein>
    <submittedName>
        <fullName evidence="3">Activator of Hsp90 ATPase</fullName>
    </submittedName>
</protein>
<dbReference type="GO" id="GO:0001671">
    <property type="term" value="F:ATPase activator activity"/>
    <property type="evidence" value="ECO:0007669"/>
    <property type="project" value="InterPro"/>
</dbReference>
<comment type="caution">
    <text evidence="3">The sequence shown here is derived from an EMBL/GenBank/DDBJ whole genome shotgun (WGS) entry which is preliminary data.</text>
</comment>
<dbReference type="InterPro" id="IPR015310">
    <property type="entry name" value="AHSA1-like_N"/>
</dbReference>
<dbReference type="Gene3D" id="3.15.10.20">
    <property type="entry name" value="Activator of Hsp90 ATPase Aha1, N-terminal domain"/>
    <property type="match status" value="1"/>
</dbReference>
<dbReference type="OrthoDB" id="567237at2759"/>
<evidence type="ECO:0000313" key="4">
    <source>
        <dbReference type="Proteomes" id="UP000242180"/>
    </source>
</evidence>
<dbReference type="AlphaFoldDB" id="A0A1X2H096"/>
<proteinExistence type="inferred from homology"/>
<dbReference type="GO" id="GO:0051087">
    <property type="term" value="F:protein-folding chaperone binding"/>
    <property type="evidence" value="ECO:0007669"/>
    <property type="project" value="InterPro"/>
</dbReference>
<dbReference type="SMART" id="SM01000">
    <property type="entry name" value="Aha1_N"/>
    <property type="match status" value="1"/>
</dbReference>